<feature type="region of interest" description="Disordered" evidence="2">
    <location>
        <begin position="1"/>
        <end position="24"/>
    </location>
</feature>
<evidence type="ECO:0000313" key="4">
    <source>
        <dbReference type="Proteomes" id="UP000215902"/>
    </source>
</evidence>
<feature type="compositionally biased region" description="Low complexity" evidence="2">
    <location>
        <begin position="330"/>
        <end position="361"/>
    </location>
</feature>
<feature type="region of interest" description="Disordered" evidence="2">
    <location>
        <begin position="121"/>
        <end position="178"/>
    </location>
</feature>
<name>A0A267DU47_9PLAT</name>
<evidence type="ECO:0000256" key="2">
    <source>
        <dbReference type="SAM" id="MobiDB-lite"/>
    </source>
</evidence>
<dbReference type="Proteomes" id="UP000215902">
    <property type="component" value="Unassembled WGS sequence"/>
</dbReference>
<proteinExistence type="predicted"/>
<sequence length="507" mass="53722">LQQSASEEATPAARPYRMVSTADESNNGLSSSEFSAHLACLFDILADGQSTVSTPSLIRYWQLSDYAVSFALIDAFQKYSDYDNRLGFEQFSQAVGHCLATCEPYATASGSAQQLAEPAVASESGYRTFDSSRSLEPSQPPKPAPHRGPPLRVYSDSGVLDREFDGRPRPLRPPDYDTYMNNSLDCGIGGVGAMDGVGVRRAARSKPPVPPRTTTAAGVCSAPTSPAPLPPSTDGDAVGRDGPDADEYETLISQPAARGPPPPPPPPPRPSSLLPAKPQQPPPPPASAQERHRQRARSPMKRLVQAFTRPLSRSQSFRISRPSVATEPVSSAQPQPPTAASSSAALPAKQQQQQQSKPHQSLAKFASFVENPDRFSGSYHARGALLRERLRCVRQAYECVEACRQSLVAQIADLQSQLAGCPGSFDDANGSGGPASVAASSSSLPSTAMLRAVLPCIGDANGATASPTTAATAAAGRLLADQEARIQQLEREKSQLLRTLLQAQTLG</sequence>
<feature type="coiled-coil region" evidence="1">
    <location>
        <begin position="472"/>
        <end position="506"/>
    </location>
</feature>
<evidence type="ECO:0008006" key="5">
    <source>
        <dbReference type="Google" id="ProtNLM"/>
    </source>
</evidence>
<comment type="caution">
    <text evidence="3">The sequence shown here is derived from an EMBL/GenBank/DDBJ whole genome shotgun (WGS) entry which is preliminary data.</text>
</comment>
<feature type="compositionally biased region" description="Basic and acidic residues" evidence="2">
    <location>
        <begin position="159"/>
        <end position="175"/>
    </location>
</feature>
<keyword evidence="1" id="KW-0175">Coiled coil</keyword>
<gene>
    <name evidence="3" type="ORF">BOX15_Mlig027502g2</name>
</gene>
<protein>
    <recommendedName>
        <fullName evidence="5">EF-hand domain-containing protein</fullName>
    </recommendedName>
</protein>
<evidence type="ECO:0000256" key="1">
    <source>
        <dbReference type="SAM" id="Coils"/>
    </source>
</evidence>
<feature type="region of interest" description="Disordered" evidence="2">
    <location>
        <begin position="202"/>
        <end position="361"/>
    </location>
</feature>
<accession>A0A267DU47</accession>
<feature type="compositionally biased region" description="Pro residues" evidence="2">
    <location>
        <begin position="138"/>
        <end position="148"/>
    </location>
</feature>
<feature type="compositionally biased region" description="Pro residues" evidence="2">
    <location>
        <begin position="258"/>
        <end position="270"/>
    </location>
</feature>
<reference evidence="3 4" key="1">
    <citation type="submission" date="2017-06" db="EMBL/GenBank/DDBJ databases">
        <title>A platform for efficient transgenesis in Macrostomum lignano, a flatworm model organism for stem cell research.</title>
        <authorList>
            <person name="Berezikov E."/>
        </authorList>
    </citation>
    <scope>NUCLEOTIDE SEQUENCE [LARGE SCALE GENOMIC DNA]</scope>
    <source>
        <strain evidence="3">DV1</strain>
        <tissue evidence="3">Whole organism</tissue>
    </source>
</reference>
<evidence type="ECO:0000313" key="3">
    <source>
        <dbReference type="EMBL" id="PAA52820.1"/>
    </source>
</evidence>
<dbReference type="AlphaFoldDB" id="A0A267DU47"/>
<dbReference type="EMBL" id="NIVC01003178">
    <property type="protein sequence ID" value="PAA52820.1"/>
    <property type="molecule type" value="Genomic_DNA"/>
</dbReference>
<feature type="non-terminal residue" evidence="3">
    <location>
        <position position="1"/>
    </location>
</feature>
<organism evidence="3 4">
    <name type="scientific">Macrostomum lignano</name>
    <dbReference type="NCBI Taxonomy" id="282301"/>
    <lineage>
        <taxon>Eukaryota</taxon>
        <taxon>Metazoa</taxon>
        <taxon>Spiralia</taxon>
        <taxon>Lophotrochozoa</taxon>
        <taxon>Platyhelminthes</taxon>
        <taxon>Rhabditophora</taxon>
        <taxon>Macrostomorpha</taxon>
        <taxon>Macrostomida</taxon>
        <taxon>Macrostomidae</taxon>
        <taxon>Macrostomum</taxon>
    </lineage>
</organism>
<keyword evidence="4" id="KW-1185">Reference proteome</keyword>